<gene>
    <name evidence="12" type="primary">ligA</name>
    <name evidence="16" type="ORF">TQ39_01080</name>
</gene>
<evidence type="ECO:0000256" key="6">
    <source>
        <dbReference type="ARBA" id="ARBA00022833"/>
    </source>
</evidence>
<feature type="active site" description="N6-AMP-lysine intermediate" evidence="12">
    <location>
        <position position="114"/>
    </location>
</feature>
<feature type="binding site" evidence="12">
    <location>
        <position position="135"/>
    </location>
    <ligand>
        <name>NAD(+)</name>
        <dbReference type="ChEBI" id="CHEBI:57540"/>
    </ligand>
</feature>
<evidence type="ECO:0000256" key="12">
    <source>
        <dbReference type="HAMAP-Rule" id="MF_01588"/>
    </source>
</evidence>
<feature type="binding site" evidence="12">
    <location>
        <position position="311"/>
    </location>
    <ligand>
        <name>NAD(+)</name>
        <dbReference type="ChEBI" id="CHEBI:57540"/>
    </ligand>
</feature>
<sequence length="668" mass="72951">MEIAEARERYAALKEKIDYHNHLYYDLDAPELDDYAYDALTRELKALEAEHPEFVNESSPTQHVGGVASGRFEKVTHIVKMESLQDVFSLDEVREFDARMREAGLAPQYVVEAKIDGLSISLEYRNGVFVRGSTRGDGIVGEDVTQNLATIKDIPKRLPDGAPDFLEVRGEVYMPRDAFLKLVEEQELSDKQPFKNPRNAAAGSLRQKDSAVTAGRGLSVFVFNLQRIEGMTLHSHKESLDYLASLGFPVSPRHARFCNIDDVLREIEAIGALRGTLPYDIDGAVVKVDDFAQRDALGSTNKFPRWAVAFKYPPEEKESKLLNIEVSVGRTGVLTPTAVFEPVLLAGTTVSRAILHNEDFIRQLGVGIGDVIRVRKAGDIIPEVVAVVQHAPDAQMFEMPQACPSCGAPVSHMEDEAALRCTNPECPAQTLRNIIHFASRAAMDIDGFGPAVARQLVERGLVHTAADIYDLTAEQLITLDKFKEKSVSNLLAAIAASRRNGLDKLLFALGIRNIGSKGAALLAEHFVTMEAVQAAAEEEINAIDGFGGVMTESVLDFFAKDGTQDLVRRLREAGVNMRYNGPKKTDRLAGKTLVVTGTLPTLSRTQAEALITQNGGKASSSVSKKTSYVLAGEAAGSKLTKAQSLGVPVISEEEFLAMLQAQRDTIES</sequence>
<comment type="function">
    <text evidence="1 12">DNA ligase that catalyzes the formation of phosphodiester linkages between 5'-phosphoryl and 3'-hydroxyl groups in double-stranded DNA using NAD as a coenzyme and as the energy source for the reaction. It is essential for DNA replication and repair of damaged DNA.</text>
</comment>
<dbReference type="Pfam" id="PF12826">
    <property type="entry name" value="HHH_2"/>
    <property type="match status" value="1"/>
</dbReference>
<comment type="cofactor">
    <cofactor evidence="12">
        <name>Mg(2+)</name>
        <dbReference type="ChEBI" id="CHEBI:18420"/>
    </cofactor>
    <cofactor evidence="12">
        <name>Mn(2+)</name>
        <dbReference type="ChEBI" id="CHEBI:29035"/>
    </cofactor>
</comment>
<evidence type="ECO:0000256" key="14">
    <source>
        <dbReference type="SAM" id="Coils"/>
    </source>
</evidence>
<dbReference type="InterPro" id="IPR001357">
    <property type="entry name" value="BRCT_dom"/>
</dbReference>
<evidence type="ECO:0000256" key="11">
    <source>
        <dbReference type="ARBA" id="ARBA00034005"/>
    </source>
</evidence>
<evidence type="ECO:0000256" key="4">
    <source>
        <dbReference type="ARBA" id="ARBA00022723"/>
    </source>
</evidence>
<dbReference type="InterPro" id="IPR033136">
    <property type="entry name" value="DNA_ligase_CS"/>
</dbReference>
<dbReference type="Gene3D" id="3.40.50.10190">
    <property type="entry name" value="BRCT domain"/>
    <property type="match status" value="1"/>
</dbReference>
<dbReference type="Gene3D" id="3.30.470.30">
    <property type="entry name" value="DNA ligase/mRNA capping enzyme"/>
    <property type="match status" value="1"/>
</dbReference>
<dbReference type="SMART" id="SM00278">
    <property type="entry name" value="HhH1"/>
    <property type="match status" value="4"/>
</dbReference>
<keyword evidence="3 12" id="KW-0235">DNA replication</keyword>
<dbReference type="InterPro" id="IPR012340">
    <property type="entry name" value="NA-bd_OB-fold"/>
</dbReference>
<dbReference type="Gene3D" id="1.10.150.20">
    <property type="entry name" value="5' to 3' exonuclease, C-terminal subdomain"/>
    <property type="match status" value="2"/>
</dbReference>
<feature type="binding site" evidence="12">
    <location>
        <position position="171"/>
    </location>
    <ligand>
        <name>NAD(+)</name>
        <dbReference type="ChEBI" id="CHEBI:57540"/>
    </ligand>
</feature>
<dbReference type="SUPFAM" id="SSF47781">
    <property type="entry name" value="RuvA domain 2-like"/>
    <property type="match status" value="1"/>
</dbReference>
<dbReference type="CDD" id="cd17748">
    <property type="entry name" value="BRCT_DNA_ligase_like"/>
    <property type="match status" value="1"/>
</dbReference>
<dbReference type="GeneID" id="42855230"/>
<dbReference type="GO" id="GO:0006281">
    <property type="term" value="P:DNA repair"/>
    <property type="evidence" value="ECO:0007669"/>
    <property type="project" value="UniProtKB-KW"/>
</dbReference>
<keyword evidence="8 12" id="KW-0520">NAD</keyword>
<dbReference type="PROSITE" id="PS01056">
    <property type="entry name" value="DNA_LIGASE_N2"/>
    <property type="match status" value="1"/>
</dbReference>
<dbReference type="PIRSF" id="PIRSF001604">
    <property type="entry name" value="LigA"/>
    <property type="match status" value="1"/>
</dbReference>
<dbReference type="AlphaFoldDB" id="A0A0D8J4I2"/>
<dbReference type="GO" id="GO:0003677">
    <property type="term" value="F:DNA binding"/>
    <property type="evidence" value="ECO:0007669"/>
    <property type="project" value="InterPro"/>
</dbReference>
<dbReference type="InterPro" id="IPR004150">
    <property type="entry name" value="NAD_DNA_ligase_OB"/>
</dbReference>
<accession>A0A0D8J4I2</accession>
<dbReference type="CDD" id="cd00114">
    <property type="entry name" value="LIGANc"/>
    <property type="match status" value="1"/>
</dbReference>
<dbReference type="InterPro" id="IPR013839">
    <property type="entry name" value="DNAligase_adenylation"/>
</dbReference>
<dbReference type="SUPFAM" id="SSF56091">
    <property type="entry name" value="DNA ligase/mRNA capping enzyme, catalytic domain"/>
    <property type="match status" value="1"/>
</dbReference>
<keyword evidence="6 12" id="KW-0862">Zinc</keyword>
<dbReference type="InterPro" id="IPR001679">
    <property type="entry name" value="DNA_ligase"/>
</dbReference>
<keyword evidence="2 12" id="KW-0436">Ligase</keyword>
<feature type="domain" description="BRCT" evidence="15">
    <location>
        <begin position="583"/>
        <end position="668"/>
    </location>
</feature>
<dbReference type="InterPro" id="IPR041663">
    <property type="entry name" value="DisA/LigA_HHH"/>
</dbReference>
<comment type="similarity">
    <text evidence="12">Belongs to the NAD-dependent DNA ligase family. LigA subfamily.</text>
</comment>
<dbReference type="GO" id="GO:0005829">
    <property type="term" value="C:cytosol"/>
    <property type="evidence" value="ECO:0007669"/>
    <property type="project" value="TreeGrafter"/>
</dbReference>
<dbReference type="EMBL" id="JXXK01000001">
    <property type="protein sequence ID" value="KJF41441.1"/>
    <property type="molecule type" value="Genomic_DNA"/>
</dbReference>
<dbReference type="SMART" id="SM00292">
    <property type="entry name" value="BRCT"/>
    <property type="match status" value="1"/>
</dbReference>
<dbReference type="Pfam" id="PF01653">
    <property type="entry name" value="DNA_ligase_aden"/>
    <property type="match status" value="1"/>
</dbReference>
<dbReference type="GO" id="GO:0046872">
    <property type="term" value="F:metal ion binding"/>
    <property type="evidence" value="ECO:0007669"/>
    <property type="project" value="UniProtKB-KW"/>
</dbReference>
<keyword evidence="9 12" id="KW-0234">DNA repair</keyword>
<dbReference type="SMART" id="SM00532">
    <property type="entry name" value="LIGANc"/>
    <property type="match status" value="1"/>
</dbReference>
<evidence type="ECO:0000313" key="16">
    <source>
        <dbReference type="EMBL" id="KJF41441.1"/>
    </source>
</evidence>
<dbReference type="Gene3D" id="6.20.10.30">
    <property type="match status" value="1"/>
</dbReference>
<dbReference type="Pfam" id="PF00533">
    <property type="entry name" value="BRCT"/>
    <property type="match status" value="1"/>
</dbReference>
<keyword evidence="7 12" id="KW-0460">Magnesium</keyword>
<evidence type="ECO:0000256" key="2">
    <source>
        <dbReference type="ARBA" id="ARBA00022598"/>
    </source>
</evidence>
<dbReference type="NCBIfam" id="NF005932">
    <property type="entry name" value="PRK07956.1"/>
    <property type="match status" value="1"/>
</dbReference>
<feature type="binding site" evidence="12">
    <location>
        <begin position="83"/>
        <end position="84"/>
    </location>
    <ligand>
        <name>NAD(+)</name>
        <dbReference type="ChEBI" id="CHEBI:57540"/>
    </ligand>
</feature>
<evidence type="ECO:0000256" key="1">
    <source>
        <dbReference type="ARBA" id="ARBA00004067"/>
    </source>
</evidence>
<comment type="catalytic activity">
    <reaction evidence="11 12 13">
        <text>NAD(+) + (deoxyribonucleotide)n-3'-hydroxyl + 5'-phospho-(deoxyribonucleotide)m = (deoxyribonucleotide)n+m + AMP + beta-nicotinamide D-nucleotide.</text>
        <dbReference type="EC" id="6.5.1.2"/>
    </reaction>
</comment>
<feature type="binding site" evidence="12">
    <location>
        <position position="112"/>
    </location>
    <ligand>
        <name>NAD(+)</name>
        <dbReference type="ChEBI" id="CHEBI:57540"/>
    </ligand>
</feature>
<dbReference type="InterPro" id="IPR003583">
    <property type="entry name" value="Hlx-hairpin-Hlx_DNA-bd_motif"/>
</dbReference>
<keyword evidence="5 12" id="KW-0227">DNA damage</keyword>
<dbReference type="SUPFAM" id="SSF50249">
    <property type="entry name" value="Nucleic acid-binding proteins"/>
    <property type="match status" value="1"/>
</dbReference>
<feature type="binding site" evidence="12">
    <location>
        <begin position="34"/>
        <end position="38"/>
    </location>
    <ligand>
        <name>NAD(+)</name>
        <dbReference type="ChEBI" id="CHEBI:57540"/>
    </ligand>
</feature>
<feature type="coiled-coil region" evidence="14">
    <location>
        <begin position="3"/>
        <end position="57"/>
    </location>
</feature>
<keyword evidence="10 12" id="KW-0464">Manganese</keyword>
<evidence type="ECO:0000256" key="7">
    <source>
        <dbReference type="ARBA" id="ARBA00022842"/>
    </source>
</evidence>
<dbReference type="GO" id="GO:0006260">
    <property type="term" value="P:DNA replication"/>
    <property type="evidence" value="ECO:0007669"/>
    <property type="project" value="UniProtKB-KW"/>
</dbReference>
<evidence type="ECO:0000313" key="17">
    <source>
        <dbReference type="Proteomes" id="UP000032483"/>
    </source>
</evidence>
<dbReference type="PROSITE" id="PS01055">
    <property type="entry name" value="DNA_LIGASE_N1"/>
    <property type="match status" value="1"/>
</dbReference>
<dbReference type="NCBIfam" id="TIGR00575">
    <property type="entry name" value="dnlj"/>
    <property type="match status" value="1"/>
</dbReference>
<dbReference type="Gene3D" id="1.10.287.610">
    <property type="entry name" value="Helix hairpin bin"/>
    <property type="match status" value="1"/>
</dbReference>
<dbReference type="InterPro" id="IPR004149">
    <property type="entry name" value="Znf_DNAligase_C4"/>
</dbReference>
<dbReference type="Pfam" id="PF03120">
    <property type="entry name" value="OB_DNA_ligase"/>
    <property type="match status" value="1"/>
</dbReference>
<feature type="binding site" evidence="12">
    <location>
        <position position="406"/>
    </location>
    <ligand>
        <name>Zn(2+)</name>
        <dbReference type="ChEBI" id="CHEBI:29105"/>
    </ligand>
</feature>
<dbReference type="GO" id="GO:0003911">
    <property type="term" value="F:DNA ligase (NAD+) activity"/>
    <property type="evidence" value="ECO:0007669"/>
    <property type="project" value="UniProtKB-UniRule"/>
</dbReference>
<dbReference type="Proteomes" id="UP000032483">
    <property type="component" value="Unassembled WGS sequence"/>
</dbReference>
<feature type="binding site" evidence="12">
    <location>
        <position position="421"/>
    </location>
    <ligand>
        <name>Zn(2+)</name>
        <dbReference type="ChEBI" id="CHEBI:29105"/>
    </ligand>
</feature>
<reference evidence="16" key="1">
    <citation type="submission" date="2015-02" db="EMBL/GenBank/DDBJ databases">
        <title>A novel member of the family Ruminococcaceae isolated from human feces.</title>
        <authorList>
            <person name="Shkoporov A.N."/>
            <person name="Chaplin A.V."/>
            <person name="Motuzova O.V."/>
            <person name="Kafarskaia L.I."/>
            <person name="Khokhlova E.V."/>
            <person name="Efimov B.A."/>
        </authorList>
    </citation>
    <scope>NUCLEOTIDE SEQUENCE [LARGE SCALE GENOMIC DNA]</scope>
    <source>
        <strain evidence="16">585-1</strain>
    </source>
</reference>
<proteinExistence type="inferred from homology"/>
<dbReference type="PATRIC" id="fig|1550024.3.peg.241"/>
<dbReference type="FunFam" id="1.10.150.20:FF:000006">
    <property type="entry name" value="DNA ligase"/>
    <property type="match status" value="1"/>
</dbReference>
<protein>
    <recommendedName>
        <fullName evidence="12 13">DNA ligase</fullName>
        <ecNumber evidence="12 13">6.5.1.2</ecNumber>
    </recommendedName>
    <alternativeName>
        <fullName evidence="12">Polydeoxyribonucleotide synthase [NAD(+)]</fullName>
    </alternativeName>
</protein>
<dbReference type="Gene3D" id="2.40.50.140">
    <property type="entry name" value="Nucleic acid-binding proteins"/>
    <property type="match status" value="1"/>
</dbReference>
<feature type="binding site" evidence="12">
    <location>
        <position position="403"/>
    </location>
    <ligand>
        <name>Zn(2+)</name>
        <dbReference type="ChEBI" id="CHEBI:29105"/>
    </ligand>
</feature>
<dbReference type="PANTHER" id="PTHR23389">
    <property type="entry name" value="CHROMOSOME TRANSMISSION FIDELITY FACTOR 18"/>
    <property type="match status" value="1"/>
</dbReference>
<keyword evidence="17" id="KW-1185">Reference proteome</keyword>
<evidence type="ECO:0000256" key="8">
    <source>
        <dbReference type="ARBA" id="ARBA00023027"/>
    </source>
</evidence>
<comment type="caution">
    <text evidence="16">The sequence shown here is derived from an EMBL/GenBank/DDBJ whole genome shotgun (WGS) entry which is preliminary data.</text>
</comment>
<feature type="binding site" evidence="12">
    <location>
        <position position="426"/>
    </location>
    <ligand>
        <name>Zn(2+)</name>
        <dbReference type="ChEBI" id="CHEBI:29105"/>
    </ligand>
</feature>
<organism evidence="16 17">
    <name type="scientific">Ruthenibacterium lactatiformans</name>
    <dbReference type="NCBI Taxonomy" id="1550024"/>
    <lineage>
        <taxon>Bacteria</taxon>
        <taxon>Bacillati</taxon>
        <taxon>Bacillota</taxon>
        <taxon>Clostridia</taxon>
        <taxon>Eubacteriales</taxon>
        <taxon>Oscillospiraceae</taxon>
        <taxon>Ruthenibacterium</taxon>
    </lineage>
</organism>
<dbReference type="EC" id="6.5.1.2" evidence="12 13"/>
<feature type="binding site" evidence="12">
    <location>
        <position position="287"/>
    </location>
    <ligand>
        <name>NAD(+)</name>
        <dbReference type="ChEBI" id="CHEBI:57540"/>
    </ligand>
</feature>
<evidence type="ECO:0000256" key="5">
    <source>
        <dbReference type="ARBA" id="ARBA00022763"/>
    </source>
</evidence>
<dbReference type="InterPro" id="IPR010994">
    <property type="entry name" value="RuvA_2-like"/>
</dbReference>
<dbReference type="InterPro" id="IPR036420">
    <property type="entry name" value="BRCT_dom_sf"/>
</dbReference>
<evidence type="ECO:0000256" key="10">
    <source>
        <dbReference type="ARBA" id="ARBA00023211"/>
    </source>
</evidence>
<evidence type="ECO:0000259" key="15">
    <source>
        <dbReference type="PROSITE" id="PS50172"/>
    </source>
</evidence>
<evidence type="ECO:0000256" key="3">
    <source>
        <dbReference type="ARBA" id="ARBA00022705"/>
    </source>
</evidence>
<keyword evidence="4 12" id="KW-0479">Metal-binding</keyword>
<dbReference type="FunFam" id="1.10.150.20:FF:000007">
    <property type="entry name" value="DNA ligase"/>
    <property type="match status" value="1"/>
</dbReference>
<name>A0A0D8J4I2_9FIRM</name>
<dbReference type="PROSITE" id="PS50172">
    <property type="entry name" value="BRCT"/>
    <property type="match status" value="1"/>
</dbReference>
<dbReference type="InterPro" id="IPR013840">
    <property type="entry name" value="DNAligase_N"/>
</dbReference>
<dbReference type="Pfam" id="PF03119">
    <property type="entry name" value="DNA_ligase_ZBD"/>
    <property type="match status" value="1"/>
</dbReference>
<evidence type="ECO:0000256" key="9">
    <source>
        <dbReference type="ARBA" id="ARBA00023204"/>
    </source>
</evidence>
<keyword evidence="14" id="KW-0175">Coiled coil</keyword>
<dbReference type="Pfam" id="PF14520">
    <property type="entry name" value="HHH_5"/>
    <property type="match status" value="1"/>
</dbReference>
<dbReference type="PANTHER" id="PTHR23389:SF9">
    <property type="entry name" value="DNA LIGASE"/>
    <property type="match status" value="1"/>
</dbReference>
<dbReference type="HAMAP" id="MF_01588">
    <property type="entry name" value="DNA_ligase_A"/>
    <property type="match status" value="1"/>
</dbReference>
<dbReference type="InterPro" id="IPR018239">
    <property type="entry name" value="DNA_ligase_AS"/>
</dbReference>
<dbReference type="RefSeq" id="WP_050004242.1">
    <property type="nucleotide sequence ID" value="NZ_CAUBPW010000004.1"/>
</dbReference>
<dbReference type="SUPFAM" id="SSF52113">
    <property type="entry name" value="BRCT domain"/>
    <property type="match status" value="1"/>
</dbReference>
<dbReference type="FunFam" id="3.30.470.30:FF:000001">
    <property type="entry name" value="DNA ligase"/>
    <property type="match status" value="1"/>
</dbReference>
<evidence type="ECO:0000256" key="13">
    <source>
        <dbReference type="RuleBase" id="RU000618"/>
    </source>
</evidence>